<protein>
    <submittedName>
        <fullName evidence="1">Uncharacterized protein</fullName>
    </submittedName>
</protein>
<evidence type="ECO:0000313" key="1">
    <source>
        <dbReference type="EMBL" id="MBX49881.1"/>
    </source>
</evidence>
<proteinExistence type="predicted"/>
<name>A0A2P2P5J3_RHIMU</name>
<reference evidence="1" key="1">
    <citation type="submission" date="2018-02" db="EMBL/GenBank/DDBJ databases">
        <title>Rhizophora mucronata_Transcriptome.</title>
        <authorList>
            <person name="Meera S.P."/>
            <person name="Sreeshan A."/>
            <person name="Augustine A."/>
        </authorList>
    </citation>
    <scope>NUCLEOTIDE SEQUENCE</scope>
    <source>
        <tissue evidence="1">Leaf</tissue>
    </source>
</reference>
<organism evidence="1">
    <name type="scientific">Rhizophora mucronata</name>
    <name type="common">Asiatic mangrove</name>
    <dbReference type="NCBI Taxonomy" id="61149"/>
    <lineage>
        <taxon>Eukaryota</taxon>
        <taxon>Viridiplantae</taxon>
        <taxon>Streptophyta</taxon>
        <taxon>Embryophyta</taxon>
        <taxon>Tracheophyta</taxon>
        <taxon>Spermatophyta</taxon>
        <taxon>Magnoliopsida</taxon>
        <taxon>eudicotyledons</taxon>
        <taxon>Gunneridae</taxon>
        <taxon>Pentapetalae</taxon>
        <taxon>rosids</taxon>
        <taxon>fabids</taxon>
        <taxon>Malpighiales</taxon>
        <taxon>Rhizophoraceae</taxon>
        <taxon>Rhizophora</taxon>
    </lineage>
</organism>
<sequence length="44" mass="4874">MPIGINHTVIGLKGSIKQTVHYHIGSNVKFSYNYCKVSAYSGIF</sequence>
<dbReference type="EMBL" id="GGEC01069397">
    <property type="protein sequence ID" value="MBX49881.1"/>
    <property type="molecule type" value="Transcribed_RNA"/>
</dbReference>
<accession>A0A2P2P5J3</accession>
<dbReference type="AlphaFoldDB" id="A0A2P2P5J3"/>